<dbReference type="GO" id="GO:0032784">
    <property type="term" value="P:regulation of DNA-templated transcription elongation"/>
    <property type="evidence" value="ECO:0007669"/>
    <property type="project" value="UniProtKB-UniRule"/>
</dbReference>
<evidence type="ECO:0000256" key="8">
    <source>
        <dbReference type="HAMAP-Rule" id="MF_00105"/>
    </source>
</evidence>
<dbReference type="PANTHER" id="PTHR30437">
    <property type="entry name" value="TRANSCRIPTION ELONGATION FACTOR GREA"/>
    <property type="match status" value="1"/>
</dbReference>
<dbReference type="PANTHER" id="PTHR30437:SF4">
    <property type="entry name" value="TRANSCRIPTION ELONGATION FACTOR GREA"/>
    <property type="match status" value="1"/>
</dbReference>
<evidence type="ECO:0000259" key="10">
    <source>
        <dbReference type="Pfam" id="PF01272"/>
    </source>
</evidence>
<dbReference type="FunFam" id="1.10.287.180:FF:000001">
    <property type="entry name" value="Transcription elongation factor GreA"/>
    <property type="match status" value="1"/>
</dbReference>
<dbReference type="InterPro" id="IPR006359">
    <property type="entry name" value="Tscrpt_elong_fac_GreA"/>
</dbReference>
<evidence type="ECO:0000256" key="7">
    <source>
        <dbReference type="ARBA" id="ARBA00030776"/>
    </source>
</evidence>
<dbReference type="Gene3D" id="3.10.50.30">
    <property type="entry name" value="Transcription elongation factor, GreA/GreB, C-terminal domain"/>
    <property type="match status" value="1"/>
</dbReference>
<dbReference type="PROSITE" id="PS00829">
    <property type="entry name" value="GREAB_1"/>
    <property type="match status" value="1"/>
</dbReference>
<reference evidence="12 13" key="1">
    <citation type="journal article" date="2016" name="Nat. Commun.">
        <title>Thousands of microbial genomes shed light on interconnected biogeochemical processes in an aquifer system.</title>
        <authorList>
            <person name="Anantharaman K."/>
            <person name="Brown C.T."/>
            <person name="Hug L.A."/>
            <person name="Sharon I."/>
            <person name="Castelle C.J."/>
            <person name="Probst A.J."/>
            <person name="Thomas B.C."/>
            <person name="Singh A."/>
            <person name="Wilkins M.J."/>
            <person name="Karaoz U."/>
            <person name="Brodie E.L."/>
            <person name="Williams K.H."/>
            <person name="Hubbard S.S."/>
            <person name="Banfield J.F."/>
        </authorList>
    </citation>
    <scope>NUCLEOTIDE SEQUENCE [LARGE SCALE GENOMIC DNA]</scope>
</reference>
<dbReference type="NCBIfam" id="TIGR01462">
    <property type="entry name" value="greA"/>
    <property type="match status" value="1"/>
</dbReference>
<dbReference type="EMBL" id="MHOL01000006">
    <property type="protein sequence ID" value="OGZ63109.1"/>
    <property type="molecule type" value="Genomic_DNA"/>
</dbReference>
<dbReference type="InterPro" id="IPR028624">
    <property type="entry name" value="Tscrpt_elong_fac_GreA/B"/>
</dbReference>
<dbReference type="InterPro" id="IPR036805">
    <property type="entry name" value="Tscrpt_elong_fac_GreA/B_N_sf"/>
</dbReference>
<evidence type="ECO:0000313" key="13">
    <source>
        <dbReference type="Proteomes" id="UP000178991"/>
    </source>
</evidence>
<dbReference type="Proteomes" id="UP000178991">
    <property type="component" value="Unassembled WGS sequence"/>
</dbReference>
<comment type="function">
    <text evidence="6 8 9">Necessary for efficient RNA polymerase transcription elongation past template-encoded arresting sites. The arresting sites in DNA have the property of trapping a certain fraction of elongating RNA polymerases that pass through, resulting in locked ternary complexes. Cleavage of the nascent transcript by cleavage factors such as GreA or GreB allows the resumption of elongation from the new 3'terminus. GreA releases sequences of 2 to 3 nucleotides.</text>
</comment>
<gene>
    <name evidence="8" type="primary">greA</name>
    <name evidence="12" type="ORF">A2639_01865</name>
</gene>
<name>A0A1G2HL15_9BACT</name>
<dbReference type="InterPro" id="IPR036953">
    <property type="entry name" value="GreA/GreB_C_sf"/>
</dbReference>
<proteinExistence type="inferred from homology"/>
<evidence type="ECO:0000256" key="9">
    <source>
        <dbReference type="RuleBase" id="RU000556"/>
    </source>
</evidence>
<dbReference type="GO" id="GO:0006354">
    <property type="term" value="P:DNA-templated transcription elongation"/>
    <property type="evidence" value="ECO:0007669"/>
    <property type="project" value="TreeGrafter"/>
</dbReference>
<comment type="caution">
    <text evidence="12">The sequence shown here is derived from an EMBL/GenBank/DDBJ whole genome shotgun (WGS) entry which is preliminary data.</text>
</comment>
<dbReference type="PIRSF" id="PIRSF006092">
    <property type="entry name" value="GreA_GreB"/>
    <property type="match status" value="1"/>
</dbReference>
<dbReference type="InterPro" id="IPR022691">
    <property type="entry name" value="Tscrpt_elong_fac_GreA/B_N"/>
</dbReference>
<evidence type="ECO:0000256" key="6">
    <source>
        <dbReference type="ARBA" id="ARBA00024916"/>
    </source>
</evidence>
<evidence type="ECO:0000256" key="1">
    <source>
        <dbReference type="ARBA" id="ARBA00008213"/>
    </source>
</evidence>
<dbReference type="HAMAP" id="MF_00105">
    <property type="entry name" value="GreA_GreB"/>
    <property type="match status" value="1"/>
</dbReference>
<feature type="domain" description="Transcription elongation factor GreA/GreB N-terminal" evidence="11">
    <location>
        <begin position="4"/>
        <end position="73"/>
    </location>
</feature>
<dbReference type="InterPro" id="IPR001437">
    <property type="entry name" value="Tscrpt_elong_fac_GreA/B_C"/>
</dbReference>
<dbReference type="SUPFAM" id="SSF54534">
    <property type="entry name" value="FKBP-like"/>
    <property type="match status" value="1"/>
</dbReference>
<evidence type="ECO:0000313" key="12">
    <source>
        <dbReference type="EMBL" id="OGZ63109.1"/>
    </source>
</evidence>
<evidence type="ECO:0000259" key="11">
    <source>
        <dbReference type="Pfam" id="PF03449"/>
    </source>
</evidence>
<keyword evidence="4 8" id="KW-0238">DNA-binding</keyword>
<dbReference type="InterPro" id="IPR023459">
    <property type="entry name" value="Tscrpt_elong_fac_GreA/B_fam"/>
</dbReference>
<evidence type="ECO:0000256" key="5">
    <source>
        <dbReference type="ARBA" id="ARBA00023163"/>
    </source>
</evidence>
<dbReference type="AlphaFoldDB" id="A0A1G2HL15"/>
<dbReference type="Pfam" id="PF03449">
    <property type="entry name" value="GreA_GreB_N"/>
    <property type="match status" value="1"/>
</dbReference>
<dbReference type="Gene3D" id="1.10.287.180">
    <property type="entry name" value="Transcription elongation factor, GreA/GreB, N-terminal domain"/>
    <property type="match status" value="1"/>
</dbReference>
<protein>
    <recommendedName>
        <fullName evidence="2 8">Transcription elongation factor GreA</fullName>
    </recommendedName>
    <alternativeName>
        <fullName evidence="7 8">Transcript cleavage factor GreA</fullName>
    </alternativeName>
</protein>
<evidence type="ECO:0000256" key="2">
    <source>
        <dbReference type="ARBA" id="ARBA00013729"/>
    </source>
</evidence>
<dbReference type="InterPro" id="IPR018151">
    <property type="entry name" value="TF_GreA/GreB_CS"/>
</dbReference>
<keyword evidence="5 8" id="KW-0804">Transcription</keyword>
<organism evidence="12 13">
    <name type="scientific">Candidatus Staskawiczbacteria bacterium RIFCSPHIGHO2_01_FULL_34_27</name>
    <dbReference type="NCBI Taxonomy" id="1802199"/>
    <lineage>
        <taxon>Bacteria</taxon>
        <taxon>Candidatus Staskawicziibacteriota</taxon>
    </lineage>
</organism>
<dbReference type="SUPFAM" id="SSF46557">
    <property type="entry name" value="GreA transcript cleavage protein, N-terminal domain"/>
    <property type="match status" value="1"/>
</dbReference>
<feature type="domain" description="Transcription elongation factor GreA/GreB C-terminal" evidence="10">
    <location>
        <begin position="79"/>
        <end position="150"/>
    </location>
</feature>
<sequence>MPQYFTKEGLEKLKEELHELKTTETRRITKLIAEAAAFGDLKENAAYHDARGMKSFLLGRIEQLENAINEAIVVEKQGDEKVGIGSKVKILLSNEEQELHIVAPTEADILKDKISYQSPLGSQLIGKKEGDSFDYEMAGKKTKIKVLKIS</sequence>
<comment type="similarity">
    <text evidence="1 8 9">Belongs to the GreA/GreB family.</text>
</comment>
<accession>A0A1G2HL15</accession>
<evidence type="ECO:0000256" key="4">
    <source>
        <dbReference type="ARBA" id="ARBA00023125"/>
    </source>
</evidence>
<keyword evidence="3 8" id="KW-0805">Transcription regulation</keyword>
<dbReference type="GO" id="GO:0003677">
    <property type="term" value="F:DNA binding"/>
    <property type="evidence" value="ECO:0007669"/>
    <property type="project" value="UniProtKB-UniRule"/>
</dbReference>
<dbReference type="GO" id="GO:0070063">
    <property type="term" value="F:RNA polymerase binding"/>
    <property type="evidence" value="ECO:0007669"/>
    <property type="project" value="InterPro"/>
</dbReference>
<evidence type="ECO:0000256" key="3">
    <source>
        <dbReference type="ARBA" id="ARBA00023015"/>
    </source>
</evidence>
<dbReference type="Pfam" id="PF01272">
    <property type="entry name" value="GreA_GreB"/>
    <property type="match status" value="1"/>
</dbReference>